<reference evidence="2 3" key="1">
    <citation type="submission" date="2007-11" db="EMBL/GenBank/DDBJ databases">
        <title>Draft genome sequence of Bacteroides stercoris(ATCC 43183).</title>
        <authorList>
            <person name="Sudarsanam P."/>
            <person name="Ley R."/>
            <person name="Guruge J."/>
            <person name="Turnbaugh P.J."/>
            <person name="Mahowald M."/>
            <person name="Liep D."/>
            <person name="Gordon J."/>
        </authorList>
    </citation>
    <scope>NUCLEOTIDE SEQUENCE [LARGE SCALE GENOMIC DNA]</scope>
    <source>
        <strain evidence="2 3">ATCC 43183</strain>
    </source>
</reference>
<protein>
    <submittedName>
        <fullName evidence="2">Uncharacterized protein</fullName>
    </submittedName>
</protein>
<keyword evidence="1" id="KW-0812">Transmembrane</keyword>
<comment type="caution">
    <text evidence="2">The sequence shown here is derived from an EMBL/GenBank/DDBJ whole genome shotgun (WGS) entry which is preliminary data.</text>
</comment>
<proteinExistence type="predicted"/>
<keyword evidence="1" id="KW-1133">Transmembrane helix</keyword>
<organism evidence="2 3">
    <name type="scientific">Bacteroides stercoris ATCC 43183</name>
    <dbReference type="NCBI Taxonomy" id="449673"/>
    <lineage>
        <taxon>Bacteria</taxon>
        <taxon>Pseudomonadati</taxon>
        <taxon>Bacteroidota</taxon>
        <taxon>Bacteroidia</taxon>
        <taxon>Bacteroidales</taxon>
        <taxon>Bacteroidaceae</taxon>
        <taxon>Bacteroides</taxon>
    </lineage>
</organism>
<reference evidence="2 3" key="2">
    <citation type="submission" date="2007-11" db="EMBL/GenBank/DDBJ databases">
        <authorList>
            <person name="Fulton L."/>
            <person name="Clifton S."/>
            <person name="Fulton B."/>
            <person name="Xu J."/>
            <person name="Minx P."/>
            <person name="Pepin K.H."/>
            <person name="Johnson M."/>
            <person name="Thiruvilangam P."/>
            <person name="Bhonagiri V."/>
            <person name="Nash W.E."/>
            <person name="Mardis E.R."/>
            <person name="Wilson R.K."/>
        </authorList>
    </citation>
    <scope>NUCLEOTIDE SEQUENCE [LARGE SCALE GENOMIC DNA]</scope>
    <source>
        <strain evidence="2 3">ATCC 43183</strain>
    </source>
</reference>
<dbReference type="EMBL" id="ABFZ02000020">
    <property type="protein sequence ID" value="EDS14679.1"/>
    <property type="molecule type" value="Genomic_DNA"/>
</dbReference>
<name>B0NSA3_BACSE</name>
<keyword evidence="1" id="KW-0472">Membrane</keyword>
<feature type="transmembrane region" description="Helical" evidence="1">
    <location>
        <begin position="12"/>
        <end position="28"/>
    </location>
</feature>
<evidence type="ECO:0000313" key="2">
    <source>
        <dbReference type="EMBL" id="EDS14679.1"/>
    </source>
</evidence>
<dbReference type="AlphaFoldDB" id="B0NSA3"/>
<gene>
    <name evidence="2" type="ORF">BACSTE_02367</name>
</gene>
<dbReference type="HOGENOM" id="CLU_3149687_0_0_10"/>
<dbReference type="Proteomes" id="UP000004713">
    <property type="component" value="Unassembled WGS sequence"/>
</dbReference>
<evidence type="ECO:0000256" key="1">
    <source>
        <dbReference type="SAM" id="Phobius"/>
    </source>
</evidence>
<sequence>MPETVHKNKKSGIIIAVCIILPNFAISFQKKRTYRNRIGASSQVKQSF</sequence>
<accession>B0NSA3</accession>
<evidence type="ECO:0000313" key="3">
    <source>
        <dbReference type="Proteomes" id="UP000004713"/>
    </source>
</evidence>